<organism evidence="1 2">
    <name type="scientific">Reticulibacter mediterranei</name>
    <dbReference type="NCBI Taxonomy" id="2778369"/>
    <lineage>
        <taxon>Bacteria</taxon>
        <taxon>Bacillati</taxon>
        <taxon>Chloroflexota</taxon>
        <taxon>Ktedonobacteria</taxon>
        <taxon>Ktedonobacterales</taxon>
        <taxon>Reticulibacteraceae</taxon>
        <taxon>Reticulibacter</taxon>
    </lineage>
</organism>
<gene>
    <name evidence="1" type="ORF">KSF_000420</name>
</gene>
<dbReference type="Proteomes" id="UP000597444">
    <property type="component" value="Unassembled WGS sequence"/>
</dbReference>
<name>A0A8J3MWM1_9CHLR</name>
<evidence type="ECO:0000313" key="2">
    <source>
        <dbReference type="Proteomes" id="UP000597444"/>
    </source>
</evidence>
<keyword evidence="2" id="KW-1185">Reference proteome</keyword>
<accession>A0A8J3MWM1</accession>
<sequence length="146" mass="15496">MQKKLQALKWGRIMIVLLGITMLFALSGAFYAVKADSSQVSCQSTLNCSADVPIVTTPTLPPSVSQPEPGSCFVALKGDANVGLDTSLVTDSVLQERLNNYGLKCFSTNLSFCYLIPGIANSQDTVLDTAGAPGDLSNYGLNCIRK</sequence>
<evidence type="ECO:0000313" key="1">
    <source>
        <dbReference type="EMBL" id="GHO89994.1"/>
    </source>
</evidence>
<proteinExistence type="predicted"/>
<reference evidence="1" key="1">
    <citation type="submission" date="2020-10" db="EMBL/GenBank/DDBJ databases">
        <title>Taxonomic study of unclassified bacteria belonging to the class Ktedonobacteria.</title>
        <authorList>
            <person name="Yabe S."/>
            <person name="Wang C.M."/>
            <person name="Zheng Y."/>
            <person name="Sakai Y."/>
            <person name="Cavaletti L."/>
            <person name="Monciardini P."/>
            <person name="Donadio S."/>
        </authorList>
    </citation>
    <scope>NUCLEOTIDE SEQUENCE</scope>
    <source>
        <strain evidence="1">ID150040</strain>
    </source>
</reference>
<comment type="caution">
    <text evidence="1">The sequence shown here is derived from an EMBL/GenBank/DDBJ whole genome shotgun (WGS) entry which is preliminary data.</text>
</comment>
<dbReference type="EMBL" id="BNJK01000001">
    <property type="protein sequence ID" value="GHO89994.1"/>
    <property type="molecule type" value="Genomic_DNA"/>
</dbReference>
<dbReference type="AlphaFoldDB" id="A0A8J3MWM1"/>
<protein>
    <submittedName>
        <fullName evidence="1">Uncharacterized protein</fullName>
    </submittedName>
</protein>